<evidence type="ECO:0000313" key="3">
    <source>
        <dbReference type="EMBL" id="MFD0963354.1"/>
    </source>
</evidence>
<keyword evidence="3" id="KW-0378">Hydrolase</keyword>
<dbReference type="GO" id="GO:0016787">
    <property type="term" value="F:hydrolase activity"/>
    <property type="evidence" value="ECO:0007669"/>
    <property type="project" value="UniProtKB-KW"/>
</dbReference>
<evidence type="ECO:0000259" key="2">
    <source>
        <dbReference type="Pfam" id="PF12146"/>
    </source>
</evidence>
<keyword evidence="4" id="KW-1185">Reference proteome</keyword>
<sequence>MKNIIILFTALFSVISFAQDIIAQDLRVSDYVEGTLLLPNNKTKTVAIIIPGSGPTDRDGNQNFLQSNSLKYLAQDISNAGIATFRYDKRALTMLKKGASEKSINAVRFDDFVEDAKKTVQYLKRRGYEKIYFIGHSQGSLVAMLASHKDVTGFISIAGAGRTIDEVIMEQLAMMLVPKEMMEKAQKTIDIMKTGKTDKDFPPALANVFNLPLQPFMINWMKYSPTEEIKKLTIPTLIINGTKDFQVSTNEAALLKNAQPDAEYEIIENMNHALKTVESDDKQENAKTYNMPQLKNTEGLAQIIIDFIKK</sequence>
<dbReference type="InterPro" id="IPR053145">
    <property type="entry name" value="AB_hydrolase_Est10"/>
</dbReference>
<name>A0ABW3I0H6_9FLAO</name>
<comment type="caution">
    <text evidence="3">The sequence shown here is derived from an EMBL/GenBank/DDBJ whole genome shotgun (WGS) entry which is preliminary data.</text>
</comment>
<dbReference type="InterPro" id="IPR029058">
    <property type="entry name" value="AB_hydrolase_fold"/>
</dbReference>
<dbReference type="Proteomes" id="UP001596997">
    <property type="component" value="Unassembled WGS sequence"/>
</dbReference>
<feature type="signal peptide" evidence="1">
    <location>
        <begin position="1"/>
        <end position="18"/>
    </location>
</feature>
<proteinExistence type="predicted"/>
<feature type="chain" id="PRO_5046518707" evidence="1">
    <location>
        <begin position="19"/>
        <end position="310"/>
    </location>
</feature>
<gene>
    <name evidence="3" type="ORF">ACFQ1O_04995</name>
</gene>
<reference evidence="4" key="1">
    <citation type="journal article" date="2019" name="Int. J. Syst. Evol. Microbiol.">
        <title>The Global Catalogue of Microorganisms (GCM) 10K type strain sequencing project: providing services to taxonomists for standard genome sequencing and annotation.</title>
        <authorList>
            <consortium name="The Broad Institute Genomics Platform"/>
            <consortium name="The Broad Institute Genome Sequencing Center for Infectious Disease"/>
            <person name="Wu L."/>
            <person name="Ma J."/>
        </authorList>
    </citation>
    <scope>NUCLEOTIDE SEQUENCE [LARGE SCALE GENOMIC DNA]</scope>
    <source>
        <strain evidence="4">CCUG 62114</strain>
    </source>
</reference>
<evidence type="ECO:0000256" key="1">
    <source>
        <dbReference type="SAM" id="SignalP"/>
    </source>
</evidence>
<dbReference type="InterPro" id="IPR022742">
    <property type="entry name" value="Hydrolase_4"/>
</dbReference>
<keyword evidence="1" id="KW-0732">Signal</keyword>
<protein>
    <submittedName>
        <fullName evidence="3">Alpha/beta hydrolase</fullName>
    </submittedName>
</protein>
<feature type="domain" description="Serine aminopeptidase S33" evidence="2">
    <location>
        <begin position="67"/>
        <end position="172"/>
    </location>
</feature>
<dbReference type="PANTHER" id="PTHR43265:SF1">
    <property type="entry name" value="ESTERASE ESTD"/>
    <property type="match status" value="1"/>
</dbReference>
<evidence type="ECO:0000313" key="4">
    <source>
        <dbReference type="Proteomes" id="UP001596997"/>
    </source>
</evidence>
<dbReference type="Pfam" id="PF12146">
    <property type="entry name" value="Hydrolase_4"/>
    <property type="match status" value="1"/>
</dbReference>
<dbReference type="PANTHER" id="PTHR43265">
    <property type="entry name" value="ESTERASE ESTD"/>
    <property type="match status" value="1"/>
</dbReference>
<dbReference type="EMBL" id="JBHTJM010000006">
    <property type="protein sequence ID" value="MFD0963354.1"/>
    <property type="molecule type" value="Genomic_DNA"/>
</dbReference>
<dbReference type="Gene3D" id="3.40.50.1820">
    <property type="entry name" value="alpha/beta hydrolase"/>
    <property type="match status" value="1"/>
</dbReference>
<dbReference type="SUPFAM" id="SSF53474">
    <property type="entry name" value="alpha/beta-Hydrolases"/>
    <property type="match status" value="1"/>
</dbReference>
<accession>A0ABW3I0H6</accession>
<dbReference type="RefSeq" id="WP_377713986.1">
    <property type="nucleotide sequence ID" value="NZ_JBHTJM010000006.1"/>
</dbReference>
<organism evidence="3 4">
    <name type="scientific">Pseudofulvibacter geojedonensis</name>
    <dbReference type="NCBI Taxonomy" id="1123758"/>
    <lineage>
        <taxon>Bacteria</taxon>
        <taxon>Pseudomonadati</taxon>
        <taxon>Bacteroidota</taxon>
        <taxon>Flavobacteriia</taxon>
        <taxon>Flavobacteriales</taxon>
        <taxon>Flavobacteriaceae</taxon>
        <taxon>Pseudofulvibacter</taxon>
    </lineage>
</organism>